<dbReference type="RefSeq" id="WP_202093095.1">
    <property type="nucleotide sequence ID" value="NZ_CP061035.1"/>
</dbReference>
<dbReference type="Proteomes" id="UP000595894">
    <property type="component" value="Chromosome"/>
</dbReference>
<feature type="compositionally biased region" description="Gly residues" evidence="4">
    <location>
        <begin position="698"/>
        <end position="711"/>
    </location>
</feature>
<feature type="region of interest" description="Disordered" evidence="4">
    <location>
        <begin position="662"/>
        <end position="711"/>
    </location>
</feature>
<gene>
    <name evidence="6" type="ORF">H5J25_16885</name>
</gene>
<name>A0A974NU99_9SPHN</name>
<proteinExistence type="predicted"/>
<evidence type="ECO:0000313" key="7">
    <source>
        <dbReference type="Proteomes" id="UP000595894"/>
    </source>
</evidence>
<dbReference type="EMBL" id="CP061035">
    <property type="protein sequence ID" value="QQV77012.1"/>
    <property type="molecule type" value="Genomic_DNA"/>
</dbReference>
<keyword evidence="6" id="KW-0675">Receptor</keyword>
<dbReference type="PANTHER" id="PTHR47234:SF1">
    <property type="entry name" value="TONB-DEPENDENT RECEPTOR"/>
    <property type="match status" value="1"/>
</dbReference>
<feature type="region of interest" description="Disordered" evidence="4">
    <location>
        <begin position="24"/>
        <end position="51"/>
    </location>
</feature>
<dbReference type="InterPro" id="IPR037066">
    <property type="entry name" value="Plug_dom_sf"/>
</dbReference>
<dbReference type="AlphaFoldDB" id="A0A974NU99"/>
<dbReference type="Gene3D" id="2.40.170.20">
    <property type="entry name" value="TonB-dependent receptor, beta-barrel domain"/>
    <property type="match status" value="1"/>
</dbReference>
<accession>A0A974NU99</accession>
<dbReference type="KEGG" id="sari:H5J25_16885"/>
<evidence type="ECO:0000256" key="4">
    <source>
        <dbReference type="SAM" id="MobiDB-lite"/>
    </source>
</evidence>
<evidence type="ECO:0000256" key="2">
    <source>
        <dbReference type="ARBA" id="ARBA00023136"/>
    </source>
</evidence>
<reference evidence="7" key="1">
    <citation type="submission" date="2020-09" db="EMBL/GenBank/DDBJ databases">
        <title>Sphingomonas sp., a new species isolated from pork steak.</title>
        <authorList>
            <person name="Heidler von Heilborn D."/>
        </authorList>
    </citation>
    <scope>NUCLEOTIDE SEQUENCE [LARGE SCALE GENOMIC DNA]</scope>
</reference>
<evidence type="ECO:0000256" key="1">
    <source>
        <dbReference type="ARBA" id="ARBA00004442"/>
    </source>
</evidence>
<keyword evidence="5" id="KW-0732">Signal</keyword>
<sequence>MRVSNLGLLAVLGGMPTIVAAQTTPAPQTAAQTPSTFAAQTPEPASDAEADEGEIVVTGQRPRGSVIGDIPPEQQLSPADIRSYGVGSVSELLSELAPQTTSGRGGAPVVLLNGRRISGFQEIRDLPTEAIQRVEILPEEVALKYGYRADQKVVNFVLRRRFRAATIELTDRIATEGGRNTPNGEIDLLRIAQDKRTNAHLEYTRSSALTEDERNITPLATTSIDPVDQRPFRTLLGSSRAFSANASHARNIFGNIGATLNASLDTNDGNGLNGLPGLSLGVPAGSPFATGGSAGTVVRTLGLNPLLQRKTSLTTHLGTTLNGDVGTWRWSLTGNYDRVRSKTYTDVTDASAFQARINANDPAADPRGVLNAGDFVSTNRARSTSNVAGADMLVNGTLFSLPAGKVSTSFRVGASTSDFDSDSLRLGVTQRGSVSRDIVNGQANIDLPIASRGKDVLPFLGQLSANFNIAADHLSDFGTLTTIGYGANWAPVDAVRFILTVTDQDEAPSAQQLGNPTIATANARVFDYIAGTTATVTQLTGGNPNLIASNKHVMRLGLTVKPWSKKDISFTSSFVKNRTDNPIASFPTPTAAIEAAFPQRFLRDAAGNLLQVDARPINYAESSNSLLRWGVNFSTPLKSKIQKELEAFRAGTGPNPFAGMTFPGRRPGGEGAPAAGAGGEGRPAGEGRAAGEGRGGGEGRPGGGGRFGGGGGQGGGRLNFAVYHTYNFTNRVTVANGGPRLDLLNGDAIGGNGGQSRHQVEVQAGYSNNGIGARLSGNWQSGTTVNGGTPTSPEVLNFGGLATANLRLFADLGQRLDLVKKHPWVRGMRISVGVDNLFNTRQRVTDSAGATPVGFQPDYLDPLGRTVRVTVRKLFF</sequence>
<keyword evidence="2" id="KW-0472">Membrane</keyword>
<keyword evidence="7" id="KW-1185">Reference proteome</keyword>
<feature type="compositionally biased region" description="Low complexity" evidence="4">
    <location>
        <begin position="24"/>
        <end position="42"/>
    </location>
</feature>
<protein>
    <submittedName>
        <fullName evidence="6">TonB-dependent receptor</fullName>
    </submittedName>
</protein>
<feature type="compositionally biased region" description="Basic and acidic residues" evidence="4">
    <location>
        <begin position="683"/>
        <end position="697"/>
    </location>
</feature>
<comment type="subcellular location">
    <subcellularLocation>
        <location evidence="1">Cell outer membrane</location>
    </subcellularLocation>
</comment>
<dbReference type="GO" id="GO:0009279">
    <property type="term" value="C:cell outer membrane"/>
    <property type="evidence" value="ECO:0007669"/>
    <property type="project" value="UniProtKB-SubCell"/>
</dbReference>
<feature type="chain" id="PRO_5037974458" evidence="5">
    <location>
        <begin position="21"/>
        <end position="876"/>
    </location>
</feature>
<dbReference type="InterPro" id="IPR036942">
    <property type="entry name" value="Beta-barrel_TonB_sf"/>
</dbReference>
<feature type="signal peptide" evidence="5">
    <location>
        <begin position="1"/>
        <end position="20"/>
    </location>
</feature>
<keyword evidence="3" id="KW-0998">Cell outer membrane</keyword>
<dbReference type="SUPFAM" id="SSF56935">
    <property type="entry name" value="Porins"/>
    <property type="match status" value="1"/>
</dbReference>
<organism evidence="6 7">
    <name type="scientific">Sphingomonas aliaeris</name>
    <dbReference type="NCBI Taxonomy" id="2759526"/>
    <lineage>
        <taxon>Bacteria</taxon>
        <taxon>Pseudomonadati</taxon>
        <taxon>Pseudomonadota</taxon>
        <taxon>Alphaproteobacteria</taxon>
        <taxon>Sphingomonadales</taxon>
        <taxon>Sphingomonadaceae</taxon>
        <taxon>Sphingomonas</taxon>
    </lineage>
</organism>
<evidence type="ECO:0000256" key="5">
    <source>
        <dbReference type="SAM" id="SignalP"/>
    </source>
</evidence>
<evidence type="ECO:0000256" key="3">
    <source>
        <dbReference type="ARBA" id="ARBA00023237"/>
    </source>
</evidence>
<evidence type="ECO:0000313" key="6">
    <source>
        <dbReference type="EMBL" id="QQV77012.1"/>
    </source>
</evidence>
<dbReference type="Gene3D" id="2.170.130.10">
    <property type="entry name" value="TonB-dependent receptor, plug domain"/>
    <property type="match status" value="1"/>
</dbReference>
<dbReference type="PANTHER" id="PTHR47234">
    <property type="match status" value="1"/>
</dbReference>